<organism evidence="4 5">
    <name type="scientific">Cyprinus carpio</name>
    <name type="common">Common carp</name>
    <dbReference type="NCBI Taxonomy" id="7962"/>
    <lineage>
        <taxon>Eukaryota</taxon>
        <taxon>Metazoa</taxon>
        <taxon>Chordata</taxon>
        <taxon>Craniata</taxon>
        <taxon>Vertebrata</taxon>
        <taxon>Euteleostomi</taxon>
        <taxon>Actinopterygii</taxon>
        <taxon>Neopterygii</taxon>
        <taxon>Teleostei</taxon>
        <taxon>Ostariophysi</taxon>
        <taxon>Cypriniformes</taxon>
        <taxon>Cyprinidae</taxon>
        <taxon>Cyprininae</taxon>
        <taxon>Cyprinus</taxon>
    </lineage>
</organism>
<feature type="signal peptide" evidence="2">
    <location>
        <begin position="1"/>
        <end position="29"/>
    </location>
</feature>
<sequence length="67" mass="7296">MGEQRRGLANWWMALCFSFLLCFGPHVSAQIRYTVPEEMKEGSVVGNIAKDLGLDVTLDGGNPPKSG</sequence>
<dbReference type="InterPro" id="IPR013164">
    <property type="entry name" value="Cadherin_N"/>
</dbReference>
<accession>A0A8C1YYG5</accession>
<keyword evidence="1" id="KW-0325">Glycoprotein</keyword>
<dbReference type="Gene3D" id="2.60.40.60">
    <property type="entry name" value="Cadherins"/>
    <property type="match status" value="1"/>
</dbReference>
<feature type="chain" id="PRO_5034279660" description="Cadherin N-terminal domain-containing protein" evidence="2">
    <location>
        <begin position="30"/>
        <end position="67"/>
    </location>
</feature>
<dbReference type="AlphaFoldDB" id="A0A8C1YYG5"/>
<dbReference type="Pfam" id="PF08266">
    <property type="entry name" value="Cadherin_2"/>
    <property type="match status" value="1"/>
</dbReference>
<reference evidence="4" key="1">
    <citation type="submission" date="2025-08" db="UniProtKB">
        <authorList>
            <consortium name="Ensembl"/>
        </authorList>
    </citation>
    <scope>IDENTIFICATION</scope>
</reference>
<protein>
    <recommendedName>
        <fullName evidence="3">Cadherin N-terminal domain-containing protein</fullName>
    </recommendedName>
</protein>
<keyword evidence="2" id="KW-0732">Signal</keyword>
<name>A0A8C1YYG5_CYPCA</name>
<proteinExistence type="predicted"/>
<dbReference type="Ensembl" id="ENSCCRT00015040962.1">
    <property type="protein sequence ID" value="ENSCCRP00015039610.1"/>
    <property type="gene ID" value="ENSCCRG00015016476.1"/>
</dbReference>
<evidence type="ECO:0000313" key="4">
    <source>
        <dbReference type="Ensembl" id="ENSCCRP00015039610.1"/>
    </source>
</evidence>
<evidence type="ECO:0000256" key="2">
    <source>
        <dbReference type="SAM" id="SignalP"/>
    </source>
</evidence>
<evidence type="ECO:0000313" key="5">
    <source>
        <dbReference type="Proteomes" id="UP000694700"/>
    </source>
</evidence>
<dbReference type="Proteomes" id="UP000694700">
    <property type="component" value="Unplaced"/>
</dbReference>
<evidence type="ECO:0000259" key="3">
    <source>
        <dbReference type="Pfam" id="PF08266"/>
    </source>
</evidence>
<evidence type="ECO:0000256" key="1">
    <source>
        <dbReference type="ARBA" id="ARBA00023180"/>
    </source>
</evidence>
<feature type="domain" description="Cadherin N-terminal" evidence="3">
    <location>
        <begin position="30"/>
        <end position="57"/>
    </location>
</feature>